<feature type="compositionally biased region" description="Polar residues" evidence="1">
    <location>
        <begin position="108"/>
        <end position="117"/>
    </location>
</feature>
<gene>
    <name evidence="4" type="ORF">DKB62_03615</name>
</gene>
<evidence type="ECO:0000313" key="5">
    <source>
        <dbReference type="Proteomes" id="UP000254337"/>
    </source>
</evidence>
<organism evidence="4 5">
    <name type="scientific">Megasphaera stantonii</name>
    <dbReference type="NCBI Taxonomy" id="2144175"/>
    <lineage>
        <taxon>Bacteria</taxon>
        <taxon>Bacillati</taxon>
        <taxon>Bacillota</taxon>
        <taxon>Negativicutes</taxon>
        <taxon>Veillonellales</taxon>
        <taxon>Veillonellaceae</taxon>
        <taxon>Megasphaera</taxon>
    </lineage>
</organism>
<feature type="compositionally biased region" description="Acidic residues" evidence="1">
    <location>
        <begin position="73"/>
        <end position="82"/>
    </location>
</feature>
<dbReference type="KEGG" id="meg:DKB62_03615"/>
<evidence type="ECO:0000313" key="4">
    <source>
        <dbReference type="EMBL" id="AXL20726.1"/>
    </source>
</evidence>
<dbReference type="Proteomes" id="UP000254337">
    <property type="component" value="Chromosome"/>
</dbReference>
<evidence type="ECO:0000256" key="1">
    <source>
        <dbReference type="SAM" id="MobiDB-lite"/>
    </source>
</evidence>
<name>A0A346AXY3_9FIRM</name>
<proteinExistence type="predicted"/>
<dbReference type="AlphaFoldDB" id="A0A346AXY3"/>
<dbReference type="InterPro" id="IPR025874">
    <property type="entry name" value="DZR"/>
</dbReference>
<dbReference type="OrthoDB" id="9788304at2"/>
<evidence type="ECO:0000256" key="2">
    <source>
        <dbReference type="SAM" id="Phobius"/>
    </source>
</evidence>
<accession>A0A346AXY3</accession>
<dbReference type="EMBL" id="CP029462">
    <property type="protein sequence ID" value="AXL20726.1"/>
    <property type="molecule type" value="Genomic_DNA"/>
</dbReference>
<feature type="compositionally biased region" description="Basic and acidic residues" evidence="1">
    <location>
        <begin position="86"/>
        <end position="95"/>
    </location>
</feature>
<keyword evidence="2" id="KW-0812">Transmembrane</keyword>
<reference evidence="4 5" key="1">
    <citation type="submission" date="2018-05" db="EMBL/GenBank/DDBJ databases">
        <title>Complete genome sequence of Megasphaera sp. AJH120T, isolated from the ceca of a chicken.</title>
        <authorList>
            <person name="Maki J."/>
            <person name="Looft T."/>
        </authorList>
    </citation>
    <scope>NUCLEOTIDE SEQUENCE [LARGE SCALE GENOMIC DNA]</scope>
    <source>
        <strain evidence="4 5">AJH120</strain>
    </source>
</reference>
<dbReference type="Pfam" id="PF12773">
    <property type="entry name" value="DZR"/>
    <property type="match status" value="1"/>
</dbReference>
<feature type="region of interest" description="Disordered" evidence="1">
    <location>
        <begin position="61"/>
        <end position="171"/>
    </location>
</feature>
<keyword evidence="5" id="KW-1185">Reference proteome</keyword>
<feature type="transmembrane region" description="Helical" evidence="2">
    <location>
        <begin position="182"/>
        <end position="200"/>
    </location>
</feature>
<feature type="domain" description="DZANK-type" evidence="3">
    <location>
        <begin position="5"/>
        <end position="54"/>
    </location>
</feature>
<dbReference type="RefSeq" id="WP_107196722.1">
    <property type="nucleotide sequence ID" value="NZ_CP029462.1"/>
</dbReference>
<keyword evidence="2" id="KW-0472">Membrane</keyword>
<evidence type="ECO:0000259" key="3">
    <source>
        <dbReference type="Pfam" id="PF12773"/>
    </source>
</evidence>
<protein>
    <submittedName>
        <fullName evidence="4">Zinc-ribbon domain-containing protein</fullName>
    </submittedName>
</protein>
<sequence>MSKYCEHCGAVIGDNSKFCEHCGTPVETVGAAERYCQSCGALLERGAAFCTNCGVPVQYRKTEESDVPTLPDNDAEQGEENLETGKQGEAEREAIPAEQMAENAETMPAQTDSTSGDESADDKAAGTAAHVPEEPPEGKAPLHAVKLNVPGAGEGQSAKRASSQQDTGTAASGRHWFKRFKAVWSVMAVVIAIAVLIFKFSGTGNIQNVQDMTLDDFSKTVTVGQAFEKRFVDEEWSTEENGELTYVVFKGRDKDSGKLWKVYFTVTEGKEYTWYEVTKIVVNQDVTTDQWGMSVLLTYVYDG</sequence>
<feature type="compositionally biased region" description="Polar residues" evidence="1">
    <location>
        <begin position="159"/>
        <end position="170"/>
    </location>
</feature>
<keyword evidence="2" id="KW-1133">Transmembrane helix</keyword>